<dbReference type="PANTHER" id="PTHR42756:SF1">
    <property type="entry name" value="TRANSCRIPTIONAL REPRESSOR OF EMRAB OPERON"/>
    <property type="match status" value="1"/>
</dbReference>
<dbReference type="PATRIC" id="fig|1262449.3.peg.391"/>
<dbReference type="EMBL" id="JPGY02000001">
    <property type="protein sequence ID" value="KRU13401.1"/>
    <property type="molecule type" value="Genomic_DNA"/>
</dbReference>
<dbReference type="KEGG" id="cpae:CPAST_c04990"/>
<reference evidence="6" key="2">
    <citation type="submission" date="2015-10" db="EMBL/GenBank/DDBJ databases">
        <title>Improved Draft Genome Sequence of Clostridium pasteurianum Strain ATCC 6013 (DSM 525) Using a Hybrid Next-Generation Sequencing Approach.</title>
        <authorList>
            <person name="Pyne M.E."/>
            <person name="Utturkar S.M."/>
            <person name="Brown S.D."/>
            <person name="Moo-Young M."/>
            <person name="Chung D.A."/>
            <person name="Chou P.C."/>
        </authorList>
    </citation>
    <scope>NUCLEOTIDE SEQUENCE</scope>
    <source>
        <strain evidence="6">ATCC 6013</strain>
    </source>
</reference>
<keyword evidence="2" id="KW-0238">DNA-binding</keyword>
<evidence type="ECO:0000313" key="6">
    <source>
        <dbReference type="EMBL" id="KRU13401.1"/>
    </source>
</evidence>
<evidence type="ECO:0000313" key="8">
    <source>
        <dbReference type="Proteomes" id="UP000030905"/>
    </source>
</evidence>
<dbReference type="Proteomes" id="UP000030905">
    <property type="component" value="Chromosome"/>
</dbReference>
<feature type="domain" description="HTH marR-type" evidence="4">
    <location>
        <begin position="6"/>
        <end position="138"/>
    </location>
</feature>
<dbReference type="InterPro" id="IPR000835">
    <property type="entry name" value="HTH_MarR-typ"/>
</dbReference>
<evidence type="ECO:0000256" key="1">
    <source>
        <dbReference type="ARBA" id="ARBA00023015"/>
    </source>
</evidence>
<protein>
    <submittedName>
        <fullName evidence="5 6">Transcriptional regulator, MarR family</fullName>
    </submittedName>
</protein>
<dbReference type="Gene3D" id="1.10.10.10">
    <property type="entry name" value="Winged helix-like DNA-binding domain superfamily/Winged helix DNA-binding domain"/>
    <property type="match status" value="1"/>
</dbReference>
<dbReference type="PROSITE" id="PS50995">
    <property type="entry name" value="HTH_MARR_2"/>
    <property type="match status" value="1"/>
</dbReference>
<dbReference type="SUPFAM" id="SSF46785">
    <property type="entry name" value="Winged helix' DNA-binding domain"/>
    <property type="match status" value="1"/>
</dbReference>
<dbReference type="GeneID" id="93072728"/>
<keyword evidence="1" id="KW-0805">Transcription regulation</keyword>
<dbReference type="InterPro" id="IPR036390">
    <property type="entry name" value="WH_DNA-bd_sf"/>
</dbReference>
<evidence type="ECO:0000256" key="3">
    <source>
        <dbReference type="ARBA" id="ARBA00023163"/>
    </source>
</evidence>
<dbReference type="PANTHER" id="PTHR42756">
    <property type="entry name" value="TRANSCRIPTIONAL REGULATOR, MARR"/>
    <property type="match status" value="1"/>
</dbReference>
<keyword evidence="3" id="KW-0804">Transcription</keyword>
<accession>A0A0H3IZX3</accession>
<name>A0A0H3IZX3_CLOPA</name>
<gene>
    <name evidence="5" type="ORF">CLPA_c04990</name>
    <name evidence="6" type="ORF">CP6013_02649</name>
</gene>
<reference evidence="5 8" key="1">
    <citation type="journal article" date="2015" name="Genome Announc.">
        <title>Complete Genome Sequence of the Nitrogen-Fixing and Solvent-Producing Clostridium pasteurianum DSM 525.</title>
        <authorList>
            <person name="Poehlein A."/>
            <person name="Grosse-Honebrink A."/>
            <person name="Zhang Y."/>
            <person name="Minton N.P."/>
            <person name="Daniel R."/>
        </authorList>
    </citation>
    <scope>NUCLEOTIDE SEQUENCE [LARGE SCALE GENOMIC DNA]</scope>
    <source>
        <strain evidence="5">DSM 525</strain>
        <strain evidence="8">DSM 525 / ATCC 6013</strain>
    </source>
</reference>
<evidence type="ECO:0000313" key="5">
    <source>
        <dbReference type="EMBL" id="AJA50587.1"/>
    </source>
</evidence>
<dbReference type="GO" id="GO:0003700">
    <property type="term" value="F:DNA-binding transcription factor activity"/>
    <property type="evidence" value="ECO:0007669"/>
    <property type="project" value="InterPro"/>
</dbReference>
<dbReference type="EMBL" id="CP009268">
    <property type="protein sequence ID" value="AJA50587.1"/>
    <property type="molecule type" value="Genomic_DNA"/>
</dbReference>
<organism evidence="5 8">
    <name type="scientific">Clostridium pasteurianum DSM 525 = ATCC 6013</name>
    <dbReference type="NCBI Taxonomy" id="1262449"/>
    <lineage>
        <taxon>Bacteria</taxon>
        <taxon>Bacillati</taxon>
        <taxon>Bacillota</taxon>
        <taxon>Clostridia</taxon>
        <taxon>Eubacteriales</taxon>
        <taxon>Clostridiaceae</taxon>
        <taxon>Clostridium</taxon>
    </lineage>
</organism>
<sequence length="146" mass="16596">MESQESSYLRELIRILVRNLGILEKGDATCCGVTISQCHAIVEIGRAQEISLNELAEILTLDKSTMSRTINNLVENALVVRKLHPEDRRYVTIKLTDEGIKIFKNIEEGMKQYFNAIFNSIPENKRDQVLDSLKLLIKAVSENKCC</sequence>
<dbReference type="AlphaFoldDB" id="A0A0H3IZX3"/>
<keyword evidence="8" id="KW-1185">Reference proteome</keyword>
<dbReference type="KEGG" id="cpat:CLPA_c04990"/>
<dbReference type="PRINTS" id="PR00598">
    <property type="entry name" value="HTHMARR"/>
</dbReference>
<evidence type="ECO:0000313" key="7">
    <source>
        <dbReference type="Proteomes" id="UP000028042"/>
    </source>
</evidence>
<dbReference type="SMART" id="SM00347">
    <property type="entry name" value="HTH_MARR"/>
    <property type="match status" value="1"/>
</dbReference>
<dbReference type="InterPro" id="IPR036388">
    <property type="entry name" value="WH-like_DNA-bd_sf"/>
</dbReference>
<dbReference type="eggNOG" id="COG1846">
    <property type="taxonomic scope" value="Bacteria"/>
</dbReference>
<dbReference type="Pfam" id="PF12802">
    <property type="entry name" value="MarR_2"/>
    <property type="match status" value="1"/>
</dbReference>
<dbReference type="Proteomes" id="UP000028042">
    <property type="component" value="Unassembled WGS sequence"/>
</dbReference>
<reference evidence="6 7" key="3">
    <citation type="journal article" name="Genome Announc.">
        <title>Improved Draft Genome Sequence of Clostridium pasteurianum Strain ATCC 6013 (DSM 525) Using a Hybrid Next-Generation Sequencing Approach.</title>
        <authorList>
            <person name="Pyne M.E."/>
            <person name="Utturkar S."/>
            <person name="Brown S.D."/>
            <person name="Moo-Young M."/>
            <person name="Chung D.A."/>
            <person name="Chou C.P."/>
        </authorList>
    </citation>
    <scope>NUCLEOTIDE SEQUENCE [LARGE SCALE GENOMIC DNA]</scope>
    <source>
        <strain evidence="6 7">ATCC 6013</strain>
    </source>
</reference>
<evidence type="ECO:0000256" key="2">
    <source>
        <dbReference type="ARBA" id="ARBA00023125"/>
    </source>
</evidence>
<dbReference type="GO" id="GO:0003677">
    <property type="term" value="F:DNA binding"/>
    <property type="evidence" value="ECO:0007669"/>
    <property type="project" value="UniProtKB-KW"/>
</dbReference>
<evidence type="ECO:0000259" key="4">
    <source>
        <dbReference type="PROSITE" id="PS50995"/>
    </source>
</evidence>
<proteinExistence type="predicted"/>
<dbReference type="RefSeq" id="WP_004455179.1">
    <property type="nucleotide sequence ID" value="NZ_ANZB01000001.1"/>
</dbReference>